<dbReference type="Proteomes" id="UP001454036">
    <property type="component" value="Unassembled WGS sequence"/>
</dbReference>
<protein>
    <recommendedName>
        <fullName evidence="1">RNase H type-1 domain-containing protein</fullName>
    </recommendedName>
</protein>
<dbReference type="PANTHER" id="PTHR47723">
    <property type="entry name" value="OS05G0353850 PROTEIN"/>
    <property type="match status" value="1"/>
</dbReference>
<dbReference type="InterPro" id="IPR053151">
    <property type="entry name" value="RNase_H-like"/>
</dbReference>
<evidence type="ECO:0000313" key="2">
    <source>
        <dbReference type="EMBL" id="GAA0158990.1"/>
    </source>
</evidence>
<gene>
    <name evidence="2" type="ORF">LIER_15880</name>
</gene>
<accession>A0AAV3Q8M0</accession>
<dbReference type="AlphaFoldDB" id="A0AAV3Q8M0"/>
<dbReference type="Gene3D" id="3.30.420.10">
    <property type="entry name" value="Ribonuclease H-like superfamily/Ribonuclease H"/>
    <property type="match status" value="1"/>
</dbReference>
<proteinExistence type="predicted"/>
<reference evidence="2 3" key="1">
    <citation type="submission" date="2024-01" db="EMBL/GenBank/DDBJ databases">
        <title>The complete chloroplast genome sequence of Lithospermum erythrorhizon: insights into the phylogenetic relationship among Boraginaceae species and the maternal lineages of purple gromwells.</title>
        <authorList>
            <person name="Okada T."/>
            <person name="Watanabe K."/>
        </authorList>
    </citation>
    <scope>NUCLEOTIDE SEQUENCE [LARGE SCALE GENOMIC DNA]</scope>
</reference>
<dbReference type="Pfam" id="PF13456">
    <property type="entry name" value="RVT_3"/>
    <property type="match status" value="1"/>
</dbReference>
<dbReference type="InterPro" id="IPR044730">
    <property type="entry name" value="RNase_H-like_dom_plant"/>
</dbReference>
<comment type="caution">
    <text evidence="2">The sequence shown here is derived from an EMBL/GenBank/DDBJ whole genome shotgun (WGS) entry which is preliminary data.</text>
</comment>
<evidence type="ECO:0000313" key="3">
    <source>
        <dbReference type="Proteomes" id="UP001454036"/>
    </source>
</evidence>
<dbReference type="InterPro" id="IPR036397">
    <property type="entry name" value="RNaseH_sf"/>
</dbReference>
<dbReference type="InterPro" id="IPR002156">
    <property type="entry name" value="RNaseH_domain"/>
</dbReference>
<dbReference type="EMBL" id="BAABME010003490">
    <property type="protein sequence ID" value="GAA0158990.1"/>
    <property type="molecule type" value="Genomic_DNA"/>
</dbReference>
<feature type="domain" description="RNase H type-1" evidence="1">
    <location>
        <begin position="1"/>
        <end position="69"/>
    </location>
</feature>
<dbReference type="GO" id="GO:0003676">
    <property type="term" value="F:nucleic acid binding"/>
    <property type="evidence" value="ECO:0007669"/>
    <property type="project" value="InterPro"/>
</dbReference>
<dbReference type="CDD" id="cd06222">
    <property type="entry name" value="RNase_H_like"/>
    <property type="match status" value="1"/>
</dbReference>
<sequence length="97" mass="11199">MEKAWKQGWRRVEIESDTKFIIHVVNGVYSVSSDIEVVVLDILHLLKYMKIKFQYTCRGSNNVAHTLARLDHGGTEATWPTSPPNWLCSALLHDYIR</sequence>
<dbReference type="PANTHER" id="PTHR47723:SF19">
    <property type="entry name" value="POLYNUCLEOTIDYL TRANSFERASE, RIBONUCLEASE H-LIKE SUPERFAMILY PROTEIN"/>
    <property type="match status" value="1"/>
</dbReference>
<keyword evidence="3" id="KW-1185">Reference proteome</keyword>
<organism evidence="2 3">
    <name type="scientific">Lithospermum erythrorhizon</name>
    <name type="common">Purple gromwell</name>
    <name type="synonym">Lithospermum officinale var. erythrorhizon</name>
    <dbReference type="NCBI Taxonomy" id="34254"/>
    <lineage>
        <taxon>Eukaryota</taxon>
        <taxon>Viridiplantae</taxon>
        <taxon>Streptophyta</taxon>
        <taxon>Embryophyta</taxon>
        <taxon>Tracheophyta</taxon>
        <taxon>Spermatophyta</taxon>
        <taxon>Magnoliopsida</taxon>
        <taxon>eudicotyledons</taxon>
        <taxon>Gunneridae</taxon>
        <taxon>Pentapetalae</taxon>
        <taxon>asterids</taxon>
        <taxon>lamiids</taxon>
        <taxon>Boraginales</taxon>
        <taxon>Boraginaceae</taxon>
        <taxon>Boraginoideae</taxon>
        <taxon>Lithospermeae</taxon>
        <taxon>Lithospermum</taxon>
    </lineage>
</organism>
<dbReference type="GO" id="GO:0004523">
    <property type="term" value="F:RNA-DNA hybrid ribonuclease activity"/>
    <property type="evidence" value="ECO:0007669"/>
    <property type="project" value="InterPro"/>
</dbReference>
<name>A0AAV3Q8M0_LITER</name>
<evidence type="ECO:0000259" key="1">
    <source>
        <dbReference type="Pfam" id="PF13456"/>
    </source>
</evidence>